<dbReference type="PROSITE" id="PS50890">
    <property type="entry name" value="PUA"/>
    <property type="match status" value="1"/>
</dbReference>
<keyword evidence="6" id="KW-1185">Reference proteome</keyword>
<dbReference type="PANTHER" id="PTHR24198:SF165">
    <property type="entry name" value="ANKYRIN REPEAT-CONTAINING PROTEIN-RELATED"/>
    <property type="match status" value="1"/>
</dbReference>
<feature type="compositionally biased region" description="Low complexity" evidence="4">
    <location>
        <begin position="1943"/>
        <end position="1957"/>
    </location>
</feature>
<feature type="repeat" description="ANK" evidence="3">
    <location>
        <begin position="337"/>
        <end position="363"/>
    </location>
</feature>
<dbReference type="PANTHER" id="PTHR24198">
    <property type="entry name" value="ANKYRIN REPEAT AND PROTEIN KINASE DOMAIN-CONTAINING PROTEIN"/>
    <property type="match status" value="1"/>
</dbReference>
<evidence type="ECO:0000256" key="4">
    <source>
        <dbReference type="SAM" id="MobiDB-lite"/>
    </source>
</evidence>
<feature type="repeat" description="ANK" evidence="3">
    <location>
        <begin position="304"/>
        <end position="336"/>
    </location>
</feature>
<dbReference type="InterPro" id="IPR002110">
    <property type="entry name" value="Ankyrin_rpt"/>
</dbReference>
<feature type="compositionally biased region" description="Low complexity" evidence="4">
    <location>
        <begin position="765"/>
        <end position="788"/>
    </location>
</feature>
<feature type="region of interest" description="Disordered" evidence="4">
    <location>
        <begin position="739"/>
        <end position="795"/>
    </location>
</feature>
<gene>
    <name evidence="5" type="ORF">Agub_g6877</name>
</gene>
<dbReference type="Proteomes" id="UP001054857">
    <property type="component" value="Unassembled WGS sequence"/>
</dbReference>
<evidence type="ECO:0000256" key="2">
    <source>
        <dbReference type="ARBA" id="ARBA00023043"/>
    </source>
</evidence>
<evidence type="ECO:0000313" key="5">
    <source>
        <dbReference type="EMBL" id="GFR45476.1"/>
    </source>
</evidence>
<feature type="compositionally biased region" description="Basic and acidic residues" evidence="4">
    <location>
        <begin position="882"/>
        <end position="892"/>
    </location>
</feature>
<feature type="compositionally biased region" description="Basic and acidic residues" evidence="4">
    <location>
        <begin position="17"/>
        <end position="29"/>
    </location>
</feature>
<feature type="compositionally biased region" description="Acidic residues" evidence="4">
    <location>
        <begin position="739"/>
        <end position="751"/>
    </location>
</feature>
<sequence>MGAGCCKNIPEFNPDGAPKDPQTKEQKKEDAIELRRAARAADWQQMRLLLRRMPLQQICSGAKRDEGLEEETGNTALHFSVSINHLRGVRKLLRYGLPPNIPNQAGRTPLHAALEGGKLKAARVLMERSEEARAKAAKPIPALVNQKDASGVSPLLSVVSSGRLRLTKEVLALAKDLGCEVEWGTRDKEGNSLLLYAAKWGWFEELEAWLGRAAATATLVLNTQNKQGETVLGHVLHFAASGLLPPVRCGPLVIRLLAAGALPNLPAFPERVPLLNLAAAANDMGVYEVLVRKGADPLTCKDALGRTPLHYAGAKGACTVAADLVGKGLKVYVRDTQGNTPLHLAAMRGQRKAVALLLERADDKKKALLTPNKSGLSAYHLALKAGPDDEAQDNSLSLIDTLGEDFTIPVIGRGKAVVDTPLLLAISGHQDRVVKALLGKGLSPNEANVRGELPLARVLSAATAATYENDATIFDALIGAGANMDAASETAHPLLAVCKNNLSKFAEKAVGVLTARCGVLNWDKRDEKGYTPLALAAYHDNAWLVRYLIDEVKVDPNDDSQRSASTAPEVVGTTGSLCCTKQIMMPGTVEGQTPLMCAAKGASVAATQLLLNRGARTDAVDATGRTALQHAMHMDRAASLQVAAALLQMGAAPGQGVRVNGPEEWKECIDLVGESWPHRAVRYGVAGFLPLWHCCGGKLELLATTADDADDMPGAEVGEEEKADFLDLPALRVARAVEEEDEELADDYNGEDSEKAADQDDTEGQKQQQPAAKPAGAVGEAAEHAGGSSDDDDCGEDHELAELIAAGQVESHYSGPSPRMMLRWRRRGAAWWEDFWVDADSLPDPEVEGEPDWADKYGLCEEGEEWLDEEDVEEEIWEAVRKEQRKAAEAARARQQQQAAAGAGDEGVVPPLTPSLVERVSSGLAHKLFRRRLPNAVFVAEEQGDVEGSGFAAGSPSKWLRRKSSIGSNQNAVSSSSCTTTAGPIAEALEAVEDVEDVEDGEAVQETEQQKDDPTQPLFMAAYIKSTAAACTRRVRNSVRARGSKLMSGVKGEKLWANEPYYQPATRFQGRPGYMDDGEYDLNDVRVGEEVTTLYHKYGARPERVYDGMVREWEARVAGYRIPEDKLLEGADLRARNIKWYHKSMSPNEYPLKIGKWKSFAKMSAKAVEEAKKRRPRKPNEKPKIRSKKAWFGLPDLPSRPELALTSPLVYAVRLGRVRCAAELCRLSGALPSMPDAHGHCPLAYAMFMLAKDRHSKPLQQLTDLLLAARPVVDSAMLWRMTLLPRLKKELAEAEASVAAKGGKENVSRRERKELMKKQETLEYLENVNKLPDKGYRSRDFPSVMEPLVAAALLNDVGRAAVLIRHCGANPNNAFVWLPDIPTYFNGMWEKQVGRCRSVVGPLHVAIAGKKYASVRAFLDLGCDPNLCGAEFSGNVSKDLARRAKLAQEKAQLGSETREAARDANPYAKLWADKALSIKAKLQGAKRFIASIEIPGFSRPHPWLSPLHLACRFGLADITYMLIKRGAAVNGGAAAACAPKSPLEEALSYARANAQAYGTTAERLNYTTVMERAYLEATPENQSEVDEATAQQKAKYDELLQLIVYKAQRLVEEGPKNKYGQPTKSPKDFLDKPLKALNAGMTLADWTPEGLAKLPVPGMGGMAMLKKGIEMVSGVLDYMDPIEASLRAVAIAAKILIKIYLEMIRRPIALYDPALACAHVMLWHRAPINVADKQTAILIRDILDNGNALEGADTSQSYYRWLGFKVDEKDTRDEAWVATAVQRISVLKSNFEYGYMKLNLATEAGEYLRLHKKFMGEVDQTIINTGTESLMPLYLQDMMMLEGVAGAGPTKEPSKSANDSGGNASSMVRDLIKYYIKTKAEKQKDLVDAYKEEEEKNKEAKNKEALKDWLNRFTLGEVPQQANRDEIARGLLPTWLYPTPGAAAKGGAPADEAAAAPANPPPQTEAEVIELIAQRFAAYSPETQVPKTFPAPPKVEEKNPFFQMLYKRVDAITWDWPEVTPEELEEAKPTVTDLSDVDVCRAVVRAVNFKRSESVAARSAELNKVAAGRAELMMKVLKAEMIRKAQMAKARIDETKLRLAEGVQFDEEAIFSSALEDPAWEAAAAKLGGGAVAAALLVRLRRGGQAGRLPLIADPLEFAKGLGRQAVEAQDPAALLAGIEKQLGAPLEPGIRNALKQDLQQAAASSPEEGPEAAAVGEERDACDIVDKLEEQALSAVQSQPVDPRVLADEAMRQVLDAVEDPDTYWDAASRMMPSFAAPLLSALREAVESGELPPPPDPPEELFRGLTEMATKQGSDYVYKVFEERIGTKLPPQVRDAAKAAYQRLSERVAEAYGEGGFGAVFEAVENAVADGLEATETLVMDYVDVAEEIQERGQQVVADVVARIEVVQEGGAEQIMQMLEGTKLPIPLPRQLGQLRSELRTVLEAASQATGQLSDFTKQLTGSVQALLGDADAVAGEGLDAATALGEQMAAALESVFETLQADLEEATDQLMAGLERMLEVDAVALQEAMGAAHEVLLKLLELLGINDSENGGGNND</sequence>
<reference evidence="5 6" key="1">
    <citation type="journal article" date="2021" name="Sci. Rep.">
        <title>Genome sequencing of the multicellular alga Astrephomene provides insights into convergent evolution of germ-soma differentiation.</title>
        <authorList>
            <person name="Yamashita S."/>
            <person name="Yamamoto K."/>
            <person name="Matsuzaki R."/>
            <person name="Suzuki S."/>
            <person name="Yamaguchi H."/>
            <person name="Hirooka S."/>
            <person name="Minakuchi Y."/>
            <person name="Miyagishima S."/>
            <person name="Kawachi M."/>
            <person name="Toyoda A."/>
            <person name="Nozaki H."/>
        </authorList>
    </citation>
    <scope>NUCLEOTIDE SEQUENCE [LARGE SCALE GENOMIC DNA]</scope>
    <source>
        <strain evidence="5 6">NIES-4017</strain>
    </source>
</reference>
<dbReference type="InterPro" id="IPR036770">
    <property type="entry name" value="Ankyrin_rpt-contain_sf"/>
</dbReference>
<dbReference type="SUPFAM" id="SSF48403">
    <property type="entry name" value="Ankyrin repeat"/>
    <property type="match status" value="3"/>
</dbReference>
<comment type="caution">
    <text evidence="5">The sequence shown here is derived from an EMBL/GenBank/DDBJ whole genome shotgun (WGS) entry which is preliminary data.</text>
</comment>
<dbReference type="PROSITE" id="PS50297">
    <property type="entry name" value="ANK_REP_REGION"/>
    <property type="match status" value="4"/>
</dbReference>
<feature type="repeat" description="ANK" evidence="3">
    <location>
        <begin position="105"/>
        <end position="137"/>
    </location>
</feature>
<feature type="repeat" description="ANK" evidence="3">
    <location>
        <begin position="590"/>
        <end position="622"/>
    </location>
</feature>
<evidence type="ECO:0008006" key="7">
    <source>
        <dbReference type="Google" id="ProtNLM"/>
    </source>
</evidence>
<evidence type="ECO:0000256" key="3">
    <source>
        <dbReference type="PROSITE-ProRule" id="PRU00023"/>
    </source>
</evidence>
<dbReference type="SMART" id="SM00248">
    <property type="entry name" value="ANK"/>
    <property type="match status" value="14"/>
</dbReference>
<organism evidence="5 6">
    <name type="scientific">Astrephomene gubernaculifera</name>
    <dbReference type="NCBI Taxonomy" id="47775"/>
    <lineage>
        <taxon>Eukaryota</taxon>
        <taxon>Viridiplantae</taxon>
        <taxon>Chlorophyta</taxon>
        <taxon>core chlorophytes</taxon>
        <taxon>Chlorophyceae</taxon>
        <taxon>CS clade</taxon>
        <taxon>Chlamydomonadales</taxon>
        <taxon>Astrephomenaceae</taxon>
        <taxon>Astrephomene</taxon>
    </lineage>
</organism>
<dbReference type="Pfam" id="PF12796">
    <property type="entry name" value="Ank_2"/>
    <property type="match status" value="3"/>
</dbReference>
<keyword evidence="2 3" id="KW-0040">ANK repeat</keyword>
<proteinExistence type="predicted"/>
<evidence type="ECO:0000313" key="6">
    <source>
        <dbReference type="Proteomes" id="UP001054857"/>
    </source>
</evidence>
<feature type="region of interest" description="Disordered" evidence="4">
    <location>
        <begin position="1"/>
        <end position="29"/>
    </location>
</feature>
<name>A0AAD3DP54_9CHLO</name>
<dbReference type="EMBL" id="BMAR01000010">
    <property type="protein sequence ID" value="GFR45476.1"/>
    <property type="molecule type" value="Genomic_DNA"/>
</dbReference>
<feature type="region of interest" description="Disordered" evidence="4">
    <location>
        <begin position="882"/>
        <end position="911"/>
    </location>
</feature>
<feature type="compositionally biased region" description="Low complexity" evidence="4">
    <location>
        <begin position="893"/>
        <end position="903"/>
    </location>
</feature>
<keyword evidence="1" id="KW-0677">Repeat</keyword>
<feature type="repeat" description="ANK" evidence="3">
    <location>
        <begin position="1502"/>
        <end position="1530"/>
    </location>
</feature>
<protein>
    <recommendedName>
        <fullName evidence="7">Poly [ADP-ribose] polymerase</fullName>
    </recommendedName>
</protein>
<feature type="region of interest" description="Disordered" evidence="4">
    <location>
        <begin position="1943"/>
        <end position="1963"/>
    </location>
</feature>
<accession>A0AAD3DP54</accession>
<dbReference type="Gene3D" id="1.25.40.20">
    <property type="entry name" value="Ankyrin repeat-containing domain"/>
    <property type="match status" value="6"/>
</dbReference>
<dbReference type="Pfam" id="PF00023">
    <property type="entry name" value="Ank"/>
    <property type="match status" value="1"/>
</dbReference>
<feature type="repeat" description="ANK" evidence="3">
    <location>
        <begin position="72"/>
        <end position="104"/>
    </location>
</feature>
<dbReference type="PROSITE" id="PS50088">
    <property type="entry name" value="ANK_REPEAT"/>
    <property type="match status" value="6"/>
</dbReference>
<evidence type="ECO:0000256" key="1">
    <source>
        <dbReference type="ARBA" id="ARBA00022737"/>
    </source>
</evidence>